<dbReference type="GeneID" id="24413881"/>
<organism evidence="3">
    <name type="scientific">Colletotrichum graminicola (strain M1.001 / M2 / FGSC 10212)</name>
    <name type="common">Maize anthracnose fungus</name>
    <name type="synonym">Glomerella graminicola</name>
    <dbReference type="NCBI Taxonomy" id="645133"/>
    <lineage>
        <taxon>Eukaryota</taxon>
        <taxon>Fungi</taxon>
        <taxon>Dikarya</taxon>
        <taxon>Ascomycota</taxon>
        <taxon>Pezizomycotina</taxon>
        <taxon>Sordariomycetes</taxon>
        <taxon>Hypocreomycetidae</taxon>
        <taxon>Glomerellales</taxon>
        <taxon>Glomerellaceae</taxon>
        <taxon>Colletotrichum</taxon>
        <taxon>Colletotrichum graminicola species complex</taxon>
    </lineage>
</organism>
<dbReference type="RefSeq" id="XP_008097607.1">
    <property type="nucleotide sequence ID" value="XM_008099416.1"/>
</dbReference>
<keyword evidence="3" id="KW-1185">Reference proteome</keyword>
<protein>
    <submittedName>
        <fullName evidence="2">Uncharacterized protein</fullName>
    </submittedName>
</protein>
<reference evidence="3" key="1">
    <citation type="journal article" date="2012" name="Nat. Genet.">
        <title>Lifestyle transitions in plant pathogenic Colletotrichum fungi deciphered by genome and transcriptome analyses.</title>
        <authorList>
            <person name="O'Connell R.J."/>
            <person name="Thon M.R."/>
            <person name="Hacquard S."/>
            <person name="Amyotte S.G."/>
            <person name="Kleemann J."/>
            <person name="Torres M.F."/>
            <person name="Damm U."/>
            <person name="Buiate E.A."/>
            <person name="Epstein L."/>
            <person name="Alkan N."/>
            <person name="Altmueller J."/>
            <person name="Alvarado-Balderrama L."/>
            <person name="Bauser C.A."/>
            <person name="Becker C."/>
            <person name="Birren B.W."/>
            <person name="Chen Z."/>
            <person name="Choi J."/>
            <person name="Crouch J.A."/>
            <person name="Duvick J.P."/>
            <person name="Farman M.A."/>
            <person name="Gan P."/>
            <person name="Heiman D."/>
            <person name="Henrissat B."/>
            <person name="Howard R.J."/>
            <person name="Kabbage M."/>
            <person name="Koch C."/>
            <person name="Kracher B."/>
            <person name="Kubo Y."/>
            <person name="Law A.D."/>
            <person name="Lebrun M.-H."/>
            <person name="Lee Y.-H."/>
            <person name="Miyara I."/>
            <person name="Moore N."/>
            <person name="Neumann U."/>
            <person name="Nordstroem K."/>
            <person name="Panaccione D.G."/>
            <person name="Panstruga R."/>
            <person name="Place M."/>
            <person name="Proctor R.H."/>
            <person name="Prusky D."/>
            <person name="Rech G."/>
            <person name="Reinhardt R."/>
            <person name="Rollins J.A."/>
            <person name="Rounsley S."/>
            <person name="Schardl C.L."/>
            <person name="Schwartz D.C."/>
            <person name="Shenoy N."/>
            <person name="Shirasu K."/>
            <person name="Sikhakolli U.R."/>
            <person name="Stueber K."/>
            <person name="Sukno S.A."/>
            <person name="Sweigard J.A."/>
            <person name="Takano Y."/>
            <person name="Takahara H."/>
            <person name="Trail F."/>
            <person name="van der Does H.C."/>
            <person name="Voll L.M."/>
            <person name="Will I."/>
            <person name="Young S."/>
            <person name="Zeng Q."/>
            <person name="Zhang J."/>
            <person name="Zhou S."/>
            <person name="Dickman M.B."/>
            <person name="Schulze-Lefert P."/>
            <person name="Ver Loren van Themaat E."/>
            <person name="Ma L.-J."/>
            <person name="Vaillancourt L.J."/>
        </authorList>
    </citation>
    <scope>NUCLEOTIDE SEQUENCE [LARGE SCALE GENOMIC DNA]</scope>
    <source>
        <strain evidence="3">M1.001 / M2 / FGSC 10212</strain>
    </source>
</reference>
<dbReference type="eggNOG" id="ENOG502SHH0">
    <property type="taxonomic scope" value="Eukaryota"/>
</dbReference>
<sequence length="231" mass="26730">MALQLSLRTESRQAPPKQKLKSGPYVPHLLLLSTMQHILLALPAAPDRFEVITLPLPQSFSDDERVDACIRHHEKEIQSRLRMADKAEATSWSLPERIMNRRYARMILVINRFEADDDKNNDGEVAPWEEALRIEDILSGGKMHPDANRFGSYLQVQWQRREQLEDAYLDPKYISPDLSFRDFGFGVFGRTLFEMFTPAVPFYNHFVPDGVLNRQLEEARESLVDFDALTI</sequence>
<evidence type="ECO:0000313" key="3">
    <source>
        <dbReference type="Proteomes" id="UP000008782"/>
    </source>
</evidence>
<feature type="region of interest" description="Disordered" evidence="1">
    <location>
        <begin position="1"/>
        <end position="21"/>
    </location>
</feature>
<evidence type="ECO:0000313" key="2">
    <source>
        <dbReference type="EMBL" id="EFQ33587.1"/>
    </source>
</evidence>
<gene>
    <name evidence="2" type="ORF">GLRG_08516</name>
</gene>
<dbReference type="OrthoDB" id="5190067at2759"/>
<proteinExistence type="predicted"/>
<dbReference type="AlphaFoldDB" id="E3QRU9"/>
<evidence type="ECO:0000256" key="1">
    <source>
        <dbReference type="SAM" id="MobiDB-lite"/>
    </source>
</evidence>
<dbReference type="EMBL" id="GG697372">
    <property type="protein sequence ID" value="EFQ33587.1"/>
    <property type="molecule type" value="Genomic_DNA"/>
</dbReference>
<name>E3QRU9_COLGM</name>
<dbReference type="HOGENOM" id="CLU_1199724_0_0_1"/>
<accession>E3QRU9</accession>
<dbReference type="Proteomes" id="UP000008782">
    <property type="component" value="Unassembled WGS sequence"/>
</dbReference>
<dbReference type="VEuPathDB" id="FungiDB:GLRG_08516"/>